<feature type="region of interest" description="Disordered" evidence="2">
    <location>
        <begin position="153"/>
        <end position="174"/>
    </location>
</feature>
<keyword evidence="4" id="KW-1185">Reference proteome</keyword>
<evidence type="ECO:0000256" key="2">
    <source>
        <dbReference type="SAM" id="MobiDB-lite"/>
    </source>
</evidence>
<comment type="caution">
    <text evidence="3">The sequence shown here is derived from an EMBL/GenBank/DDBJ whole genome shotgun (WGS) entry which is preliminary data.</text>
</comment>
<evidence type="ECO:0000256" key="1">
    <source>
        <dbReference type="SAM" id="Coils"/>
    </source>
</evidence>
<dbReference type="Proteomes" id="UP000031737">
    <property type="component" value="Unassembled WGS sequence"/>
</dbReference>
<dbReference type="VEuPathDB" id="TriTrypDB:TRSC58_04017"/>
<feature type="coiled-coil region" evidence="1">
    <location>
        <begin position="96"/>
        <end position="152"/>
    </location>
</feature>
<dbReference type="AlphaFoldDB" id="A0A061J4P4"/>
<name>A0A061J4P4_TRYRA</name>
<evidence type="ECO:0000313" key="4">
    <source>
        <dbReference type="Proteomes" id="UP000031737"/>
    </source>
</evidence>
<accession>A0A061J4P4</accession>
<reference evidence="3 4" key="1">
    <citation type="submission" date="2013-07" db="EMBL/GenBank/DDBJ databases">
        <authorList>
            <person name="Stoco P.H."/>
            <person name="Wagner G."/>
            <person name="Gerber A."/>
            <person name="Zaha A."/>
            <person name="Thompson C."/>
            <person name="Bartholomeu D.C."/>
            <person name="Luckemeyer D.D."/>
            <person name="Bahia D."/>
            <person name="Loreto E."/>
            <person name="Prestes E.B."/>
            <person name="Lima F.M."/>
            <person name="Rodrigues-Luiz G."/>
            <person name="Vallejo G.A."/>
            <person name="Filho J.F."/>
            <person name="Monteiro K.M."/>
            <person name="Tyler K.M."/>
            <person name="de Almeida L.G."/>
            <person name="Ortiz M.F."/>
            <person name="Siervo M.A."/>
            <person name="de Moraes M.H."/>
            <person name="Cunha O.L."/>
            <person name="Mendonca-Neto R."/>
            <person name="Silva R."/>
            <person name="Teixeira S.M."/>
            <person name="Murta S.M."/>
            <person name="Sincero T.C."/>
            <person name="Mendes T.A."/>
            <person name="Urmenyi T.P."/>
            <person name="Silva V.G."/>
            <person name="da Rocha W.D."/>
            <person name="Andersson B."/>
            <person name="Romanha A.J."/>
            <person name="Steindel M."/>
            <person name="de Vasconcelos A.T."/>
            <person name="Grisard E.C."/>
        </authorList>
    </citation>
    <scope>NUCLEOTIDE SEQUENCE [LARGE SCALE GENOMIC DNA]</scope>
    <source>
        <strain evidence="3 4">SC58</strain>
    </source>
</reference>
<dbReference type="EMBL" id="AUPL01004017">
    <property type="protein sequence ID" value="ESL08282.1"/>
    <property type="molecule type" value="Genomic_DNA"/>
</dbReference>
<protein>
    <submittedName>
        <fullName evidence="3">Uncharacterized protein</fullName>
    </submittedName>
</protein>
<gene>
    <name evidence="3" type="ORF">TRSC58_04017</name>
</gene>
<proteinExistence type="predicted"/>
<dbReference type="OrthoDB" id="241197at2759"/>
<sequence>MNRMLVIQMLHSKAMERRMMAECDVVSAEEMGFRELIILEEGFRWEEMFNWAEMEVYQLKVALAEQEMLNRFRFDVVGSFGLDKLAEKEMTLHSSIMGLQNRLDQAEKDLKTFNFRHTEFLQEKRQRWNNEKEALDLQMEELRIRITRLNQGPDAVAPTKSPKSGVMDVTKSRTETPTEGIHISYLTERTKEALSRAQDIFL</sequence>
<keyword evidence="1" id="KW-0175">Coiled coil</keyword>
<organism evidence="3 4">
    <name type="scientific">Trypanosoma rangeli SC58</name>
    <dbReference type="NCBI Taxonomy" id="429131"/>
    <lineage>
        <taxon>Eukaryota</taxon>
        <taxon>Discoba</taxon>
        <taxon>Euglenozoa</taxon>
        <taxon>Kinetoplastea</taxon>
        <taxon>Metakinetoplastina</taxon>
        <taxon>Trypanosomatida</taxon>
        <taxon>Trypanosomatidae</taxon>
        <taxon>Trypanosoma</taxon>
        <taxon>Herpetosoma</taxon>
    </lineage>
</organism>
<evidence type="ECO:0000313" key="3">
    <source>
        <dbReference type="EMBL" id="ESL08282.1"/>
    </source>
</evidence>